<keyword evidence="4 8" id="KW-1133">Transmembrane helix</keyword>
<evidence type="ECO:0000256" key="6">
    <source>
        <dbReference type="RuleBase" id="RU003945"/>
    </source>
</evidence>
<dbReference type="Pfam" id="PF02096">
    <property type="entry name" value="60KD_IMP"/>
    <property type="match status" value="1"/>
</dbReference>
<evidence type="ECO:0000256" key="2">
    <source>
        <dbReference type="ARBA" id="ARBA00009877"/>
    </source>
</evidence>
<dbReference type="GO" id="GO:0033617">
    <property type="term" value="P:mitochondrial respiratory chain complex IV assembly"/>
    <property type="evidence" value="ECO:0007669"/>
    <property type="project" value="TreeGrafter"/>
</dbReference>
<keyword evidence="5 8" id="KW-0472">Membrane</keyword>
<feature type="domain" description="Membrane insertase YidC/Oxa/ALB C-terminal" evidence="9">
    <location>
        <begin position="97"/>
        <end position="287"/>
    </location>
</feature>
<dbReference type="Proteomes" id="UP000320762">
    <property type="component" value="Unassembled WGS sequence"/>
</dbReference>
<dbReference type="GO" id="GO:0032979">
    <property type="term" value="P:protein insertion into mitochondrial inner membrane from matrix"/>
    <property type="evidence" value="ECO:0007669"/>
    <property type="project" value="TreeGrafter"/>
</dbReference>
<evidence type="ECO:0000256" key="3">
    <source>
        <dbReference type="ARBA" id="ARBA00022692"/>
    </source>
</evidence>
<accession>A0A550CSF5</accession>
<comment type="caution">
    <text evidence="10">The sequence shown here is derived from an EMBL/GenBank/DDBJ whole genome shotgun (WGS) entry which is preliminary data.</text>
</comment>
<dbReference type="STRING" id="97359.A0A550CSF5"/>
<comment type="subcellular location">
    <subcellularLocation>
        <location evidence="1 6">Membrane</location>
        <topology evidence="1 6">Multi-pass membrane protein</topology>
    </subcellularLocation>
</comment>
<dbReference type="OrthoDB" id="2436667at2759"/>
<dbReference type="EMBL" id="VDMD01000002">
    <property type="protein sequence ID" value="TRM67720.1"/>
    <property type="molecule type" value="Genomic_DNA"/>
</dbReference>
<dbReference type="PANTHER" id="PTHR12428">
    <property type="entry name" value="OXA1"/>
    <property type="match status" value="1"/>
</dbReference>
<evidence type="ECO:0000256" key="5">
    <source>
        <dbReference type="ARBA" id="ARBA00023136"/>
    </source>
</evidence>
<evidence type="ECO:0000259" key="9">
    <source>
        <dbReference type="Pfam" id="PF02096"/>
    </source>
</evidence>
<evidence type="ECO:0000256" key="1">
    <source>
        <dbReference type="ARBA" id="ARBA00004141"/>
    </source>
</evidence>
<dbReference type="AlphaFoldDB" id="A0A550CSF5"/>
<evidence type="ECO:0000256" key="7">
    <source>
        <dbReference type="SAM" id="MobiDB-lite"/>
    </source>
</evidence>
<name>A0A550CSF5_9AGAR</name>
<gene>
    <name evidence="10" type="ORF">BD626DRAFT_105221</name>
</gene>
<evidence type="ECO:0000256" key="4">
    <source>
        <dbReference type="ARBA" id="ARBA00022989"/>
    </source>
</evidence>
<evidence type="ECO:0000313" key="10">
    <source>
        <dbReference type="EMBL" id="TRM67720.1"/>
    </source>
</evidence>
<protein>
    <submittedName>
        <fullName evidence="10">60Kd inner membrane protein-domain-containing protein</fullName>
    </submittedName>
</protein>
<keyword evidence="3 6" id="KW-0812">Transmembrane</keyword>
<dbReference type="InterPro" id="IPR028055">
    <property type="entry name" value="YidC/Oxa/ALB_C"/>
</dbReference>
<feature type="compositionally biased region" description="Basic residues" evidence="7">
    <location>
        <begin position="369"/>
        <end position="379"/>
    </location>
</feature>
<feature type="compositionally biased region" description="Low complexity" evidence="7">
    <location>
        <begin position="344"/>
        <end position="368"/>
    </location>
</feature>
<keyword evidence="11" id="KW-1185">Reference proteome</keyword>
<feature type="region of interest" description="Disordered" evidence="7">
    <location>
        <begin position="300"/>
        <end position="379"/>
    </location>
</feature>
<proteinExistence type="inferred from homology"/>
<dbReference type="GO" id="GO:0005743">
    <property type="term" value="C:mitochondrial inner membrane"/>
    <property type="evidence" value="ECO:0007669"/>
    <property type="project" value="TreeGrafter"/>
</dbReference>
<organism evidence="10 11">
    <name type="scientific">Schizophyllum amplum</name>
    <dbReference type="NCBI Taxonomy" id="97359"/>
    <lineage>
        <taxon>Eukaryota</taxon>
        <taxon>Fungi</taxon>
        <taxon>Dikarya</taxon>
        <taxon>Basidiomycota</taxon>
        <taxon>Agaricomycotina</taxon>
        <taxon>Agaricomycetes</taxon>
        <taxon>Agaricomycetidae</taxon>
        <taxon>Agaricales</taxon>
        <taxon>Schizophyllaceae</taxon>
        <taxon>Schizophyllum</taxon>
    </lineage>
</organism>
<dbReference type="PANTHER" id="PTHR12428:SF65">
    <property type="entry name" value="CYTOCHROME C OXIDASE ASSEMBLY PROTEIN COX18, MITOCHONDRIAL"/>
    <property type="match status" value="1"/>
</dbReference>
<reference evidence="10 11" key="1">
    <citation type="journal article" date="2019" name="New Phytol.">
        <title>Comparative genomics reveals unique wood-decay strategies and fruiting body development in the Schizophyllaceae.</title>
        <authorList>
            <person name="Almasi E."/>
            <person name="Sahu N."/>
            <person name="Krizsan K."/>
            <person name="Balint B."/>
            <person name="Kovacs G.M."/>
            <person name="Kiss B."/>
            <person name="Cseklye J."/>
            <person name="Drula E."/>
            <person name="Henrissat B."/>
            <person name="Nagy I."/>
            <person name="Chovatia M."/>
            <person name="Adam C."/>
            <person name="LaButti K."/>
            <person name="Lipzen A."/>
            <person name="Riley R."/>
            <person name="Grigoriev I.V."/>
            <person name="Nagy L.G."/>
        </authorList>
    </citation>
    <scope>NUCLEOTIDE SEQUENCE [LARGE SCALE GENOMIC DNA]</scope>
    <source>
        <strain evidence="10 11">NL-1724</strain>
    </source>
</reference>
<comment type="similarity">
    <text evidence="2 6">Belongs to the OXA1/ALB3/YidC family.</text>
</comment>
<dbReference type="GO" id="GO:0032977">
    <property type="term" value="F:membrane insertase activity"/>
    <property type="evidence" value="ECO:0007669"/>
    <property type="project" value="InterPro"/>
</dbReference>
<evidence type="ECO:0000256" key="8">
    <source>
        <dbReference type="SAM" id="Phobius"/>
    </source>
</evidence>
<sequence>MLALRGARCSTSPLSRYARPLVSPRPQRRQFTEGLCEGFFELARVMPYPDSFPTYTTTLILMTVFSRLVQVPFAYKGRQRYERAQALVQSDLAAMRPTISQHVMKEMKLAGVKADMETLKNMHKKRQAELLNDYRKDLMKKHNAGTLKNLILPNIVQVPIFLGLTLFAWRLCTDPTPLEAESFLWIDSLIRPDPTMTVPVGLGVLTFAMAETKSWTMTAAERAAQDRARTQRRLRAAAGKMEFNLAESMKSAIRLISLPRIVVTSFAPAGLGIVWLTNSLFGLIQNVSFDMISRRRRAREEVDKPKLQPATAPPPPPESPLAAHIRKISDASSELSGDVAPSGRATRPAATSATPMKTASATASSTSKARAKSAKRRQA</sequence>
<feature type="transmembrane region" description="Helical" evidence="8">
    <location>
        <begin position="266"/>
        <end position="289"/>
    </location>
</feature>
<evidence type="ECO:0000313" key="11">
    <source>
        <dbReference type="Proteomes" id="UP000320762"/>
    </source>
</evidence>
<dbReference type="InterPro" id="IPR001708">
    <property type="entry name" value="YidC/ALB3/OXA1/COX18"/>
</dbReference>